<evidence type="ECO:0000313" key="7">
    <source>
        <dbReference type="EMBL" id="KAK3250588.1"/>
    </source>
</evidence>
<dbReference type="InterPro" id="IPR036291">
    <property type="entry name" value="NAD(P)-bd_dom_sf"/>
</dbReference>
<evidence type="ECO:0000256" key="3">
    <source>
        <dbReference type="ARBA" id="ARBA00022679"/>
    </source>
</evidence>
<dbReference type="SUPFAM" id="SSF51735">
    <property type="entry name" value="NAD(P)-binding Rossmann-fold domains"/>
    <property type="match status" value="1"/>
</dbReference>
<feature type="region of interest" description="Disordered" evidence="6">
    <location>
        <begin position="569"/>
        <end position="589"/>
    </location>
</feature>
<dbReference type="Gene3D" id="1.20.890.10">
    <property type="entry name" value="cAMP-dependent protein kinase regulatory subunit, dimerization-anchoring domain"/>
    <property type="match status" value="1"/>
</dbReference>
<evidence type="ECO:0000256" key="6">
    <source>
        <dbReference type="SAM" id="MobiDB-lite"/>
    </source>
</evidence>
<protein>
    <recommendedName>
        <fullName evidence="2">adenylate kinase</fullName>
        <ecNumber evidence="2">2.7.4.3</ecNumber>
    </recommendedName>
</protein>
<feature type="compositionally biased region" description="Polar residues" evidence="6">
    <location>
        <begin position="204"/>
        <end position="222"/>
    </location>
</feature>
<sequence length="850" mass="95324">MSTIMSHLSGAEEEVSEHASVVHSRRPSAVPSRAGSARSVAASKASHQLEEEAPPVIIPQKVYLSPMDTYESAPIGKAFSEAGFDVAGTYSTTIPSWAKDGFMTRKAIQLQQKKKENKCKISFDKLVEEAEANAQEYMLEADIIVFLLPDNEALVRGALDAMRLAEEFESKTFIAVTTPLTWAKTDVHKVAKEFQLPPPMTAKSLPSQETVSADPTNPTAISEEQPVEEELAPEPVPVLSDRDEPRRNSSPRWRRCLEAERIILRARKTHRMQTYVVCPGVFYGNGETDAGFNGLFRVAWEGAEAGLPLFGPGTNYVPTIHVDDMAQYVVCLAQTRPPDPYILACDQPPSQLRDLTRGVGRAFGNEALRELDMEEIIATENIGQLLVDLPFRPSACLAPHLRNPLGMQGCADSLRQAFTETRNLTPVRVLLFGAPGSGKSYYAEKLAYRYSLPVINAKKLVTEILPAQSQEYQDEVAAAAEALKLENPEGLEPVYSGGPRIPDEYMVQLARFALDTPNCQNQGFIFNGFPCSHEVAKVLFSEMAPQTPEEAEEYQRKVEEYNALMEKMKKKGKKKGKEPDPEPVPDPPRLLLKQYVPNVVIRLEVTSEEANKRVYAVDPDERENSKLSDVAFETRWQKWVENDGGDMLKFFENPTFTTVEEEKVPIPTFTLEAEENINSNIMKVLDAFTEHIGPAKNFFGLREETVEIIPTEEELAEQESLRVLEEQRVQRAIVRAQHVTRLKDMQKLEAKRKLDHEVSSRARPVVRALLAKMMPQITDGLMAICKHRPEDPIEYLSEYLREAAYKEVPLMTYVRPKTFRYWELPGYTPGDPPPAEIPPEFGGPIAPIEE</sequence>
<keyword evidence="5" id="KW-0418">Kinase</keyword>
<dbReference type="PANTHER" id="PTHR23359">
    <property type="entry name" value="NUCLEOTIDE KINASE"/>
    <property type="match status" value="1"/>
</dbReference>
<comment type="similarity">
    <text evidence="1">Belongs to the adenylate kinase family.</text>
</comment>
<name>A0AAE0C8W7_9CHLO</name>
<keyword evidence="3" id="KW-0808">Transferase</keyword>
<dbReference type="EMBL" id="LGRX02026609">
    <property type="protein sequence ID" value="KAK3250588.1"/>
    <property type="molecule type" value="Genomic_DNA"/>
</dbReference>
<dbReference type="Gene3D" id="3.40.50.720">
    <property type="entry name" value="NAD(P)-binding Rossmann-like Domain"/>
    <property type="match status" value="1"/>
</dbReference>
<comment type="caution">
    <text evidence="7">The sequence shown here is derived from an EMBL/GenBank/DDBJ whole genome shotgun (WGS) entry which is preliminary data.</text>
</comment>
<dbReference type="SUPFAM" id="SSF52540">
    <property type="entry name" value="P-loop containing nucleoside triphosphate hydrolases"/>
    <property type="match status" value="1"/>
</dbReference>
<dbReference type="Proteomes" id="UP001190700">
    <property type="component" value="Unassembled WGS sequence"/>
</dbReference>
<dbReference type="InterPro" id="IPR007858">
    <property type="entry name" value="Dpy-30_motif"/>
</dbReference>
<dbReference type="InterPro" id="IPR000850">
    <property type="entry name" value="Adenylat/UMP-CMP_kin"/>
</dbReference>
<evidence type="ECO:0000256" key="5">
    <source>
        <dbReference type="ARBA" id="ARBA00022777"/>
    </source>
</evidence>
<dbReference type="Gene3D" id="3.40.50.300">
    <property type="entry name" value="P-loop containing nucleotide triphosphate hydrolases"/>
    <property type="match status" value="1"/>
</dbReference>
<evidence type="ECO:0000256" key="1">
    <source>
        <dbReference type="ARBA" id="ARBA00007220"/>
    </source>
</evidence>
<feature type="compositionally biased region" description="Low complexity" evidence="6">
    <location>
        <begin position="18"/>
        <end position="46"/>
    </location>
</feature>
<dbReference type="GO" id="GO:0004017">
    <property type="term" value="F:AMP kinase activity"/>
    <property type="evidence" value="ECO:0007669"/>
    <property type="project" value="UniProtKB-EC"/>
</dbReference>
<dbReference type="Pfam" id="PF05186">
    <property type="entry name" value="Dpy-30"/>
    <property type="match status" value="1"/>
</dbReference>
<evidence type="ECO:0000256" key="2">
    <source>
        <dbReference type="ARBA" id="ARBA00012955"/>
    </source>
</evidence>
<evidence type="ECO:0000313" key="8">
    <source>
        <dbReference type="Proteomes" id="UP001190700"/>
    </source>
</evidence>
<dbReference type="AlphaFoldDB" id="A0AAE0C8W7"/>
<dbReference type="CDD" id="cd22967">
    <property type="entry name" value="DD_AK7"/>
    <property type="match status" value="1"/>
</dbReference>
<reference evidence="7 8" key="1">
    <citation type="journal article" date="2015" name="Genome Biol. Evol.">
        <title>Comparative Genomics of a Bacterivorous Green Alga Reveals Evolutionary Causalities and Consequences of Phago-Mixotrophic Mode of Nutrition.</title>
        <authorList>
            <person name="Burns J.A."/>
            <person name="Paasch A."/>
            <person name="Narechania A."/>
            <person name="Kim E."/>
        </authorList>
    </citation>
    <scope>NUCLEOTIDE SEQUENCE [LARGE SCALE GENOMIC DNA]</scope>
    <source>
        <strain evidence="7 8">PLY_AMNH</strain>
    </source>
</reference>
<organism evidence="7 8">
    <name type="scientific">Cymbomonas tetramitiformis</name>
    <dbReference type="NCBI Taxonomy" id="36881"/>
    <lineage>
        <taxon>Eukaryota</taxon>
        <taxon>Viridiplantae</taxon>
        <taxon>Chlorophyta</taxon>
        <taxon>Pyramimonadophyceae</taxon>
        <taxon>Pyramimonadales</taxon>
        <taxon>Pyramimonadaceae</taxon>
        <taxon>Cymbomonas</taxon>
    </lineage>
</organism>
<proteinExistence type="inferred from homology"/>
<evidence type="ECO:0000256" key="4">
    <source>
        <dbReference type="ARBA" id="ARBA00022741"/>
    </source>
</evidence>
<dbReference type="GO" id="GO:0005524">
    <property type="term" value="F:ATP binding"/>
    <property type="evidence" value="ECO:0007669"/>
    <property type="project" value="InterPro"/>
</dbReference>
<gene>
    <name evidence="7" type="ORF">CYMTET_40039</name>
</gene>
<feature type="region of interest" description="Disordered" evidence="6">
    <location>
        <begin position="198"/>
        <end position="250"/>
    </location>
</feature>
<keyword evidence="8" id="KW-1185">Reference proteome</keyword>
<feature type="region of interest" description="Disordered" evidence="6">
    <location>
        <begin position="1"/>
        <end position="48"/>
    </location>
</feature>
<accession>A0AAE0C8W7</accession>
<dbReference type="InterPro" id="IPR047499">
    <property type="entry name" value="DD_AK7"/>
</dbReference>
<dbReference type="EC" id="2.7.4.3" evidence="2"/>
<keyword evidence="4" id="KW-0547">Nucleotide-binding</keyword>
<dbReference type="InterPro" id="IPR027417">
    <property type="entry name" value="P-loop_NTPase"/>
</dbReference>